<gene>
    <name evidence="6" type="ORF">JF888_14365</name>
</gene>
<proteinExistence type="predicted"/>
<dbReference type="InterPro" id="IPR050109">
    <property type="entry name" value="HTH-type_TetR-like_transc_reg"/>
</dbReference>
<evidence type="ECO:0000256" key="3">
    <source>
        <dbReference type="ARBA" id="ARBA00023163"/>
    </source>
</evidence>
<dbReference type="Proteomes" id="UP000620075">
    <property type="component" value="Unassembled WGS sequence"/>
</dbReference>
<keyword evidence="2 4" id="KW-0238">DNA-binding</keyword>
<sequence length="215" mass="23788">MAGQVKTRRYHSEVRSERALATRRRIREAAAELFVDRGYATTTVADIAAKAGVVSKTIYLAFPTKLALFNEVMGVALGGDDEQVKVRDRDWFRQTQEAVPAEMPRLFARFTAALHSRSAALLEAADASAGADPELAVRRERGRENRRADMRRIAEPFAAKSGRDVGYTTDMLYTLGSASVYALLVFQSGWTSEEYEAWLARALTDALVNGPDKNP</sequence>
<dbReference type="InterPro" id="IPR009057">
    <property type="entry name" value="Homeodomain-like_sf"/>
</dbReference>
<feature type="domain" description="HTH tetR-type" evidence="5">
    <location>
        <begin position="20"/>
        <end position="80"/>
    </location>
</feature>
<evidence type="ECO:0000313" key="7">
    <source>
        <dbReference type="Proteomes" id="UP000620075"/>
    </source>
</evidence>
<dbReference type="SUPFAM" id="SSF46689">
    <property type="entry name" value="Homeodomain-like"/>
    <property type="match status" value="1"/>
</dbReference>
<dbReference type="InterPro" id="IPR001647">
    <property type="entry name" value="HTH_TetR"/>
</dbReference>
<dbReference type="RefSeq" id="WP_338181832.1">
    <property type="nucleotide sequence ID" value="NZ_JAEKNQ010000057.1"/>
</dbReference>
<evidence type="ECO:0000256" key="1">
    <source>
        <dbReference type="ARBA" id="ARBA00023015"/>
    </source>
</evidence>
<evidence type="ECO:0000256" key="4">
    <source>
        <dbReference type="PROSITE-ProRule" id="PRU00335"/>
    </source>
</evidence>
<dbReference type="AlphaFoldDB" id="A0A934KKC1"/>
<accession>A0A934KKC1</accession>
<dbReference type="PANTHER" id="PTHR30055:SF234">
    <property type="entry name" value="HTH-TYPE TRANSCRIPTIONAL REGULATOR BETI"/>
    <property type="match status" value="1"/>
</dbReference>
<name>A0A934KKC1_9BACT</name>
<dbReference type="Pfam" id="PF00440">
    <property type="entry name" value="TetR_N"/>
    <property type="match status" value="1"/>
</dbReference>
<dbReference type="PROSITE" id="PS50977">
    <property type="entry name" value="HTH_TETR_2"/>
    <property type="match status" value="1"/>
</dbReference>
<keyword evidence="1" id="KW-0805">Transcription regulation</keyword>
<reference evidence="6 7" key="1">
    <citation type="submission" date="2020-10" db="EMBL/GenBank/DDBJ databases">
        <title>Ca. Dormibacterota MAGs.</title>
        <authorList>
            <person name="Montgomery K."/>
        </authorList>
    </citation>
    <scope>NUCLEOTIDE SEQUENCE [LARGE SCALE GENOMIC DNA]</scope>
    <source>
        <strain evidence="6">SC8811_S16_3</strain>
    </source>
</reference>
<keyword evidence="3" id="KW-0804">Transcription</keyword>
<comment type="caution">
    <text evidence="6">The sequence shown here is derived from an EMBL/GenBank/DDBJ whole genome shotgun (WGS) entry which is preliminary data.</text>
</comment>
<protein>
    <submittedName>
        <fullName evidence="6">TetR/AcrR family transcriptional regulator</fullName>
    </submittedName>
</protein>
<dbReference type="PANTHER" id="PTHR30055">
    <property type="entry name" value="HTH-TYPE TRANSCRIPTIONAL REGULATOR RUTR"/>
    <property type="match status" value="1"/>
</dbReference>
<evidence type="ECO:0000256" key="2">
    <source>
        <dbReference type="ARBA" id="ARBA00023125"/>
    </source>
</evidence>
<evidence type="ECO:0000313" key="6">
    <source>
        <dbReference type="EMBL" id="MBJ7604348.1"/>
    </source>
</evidence>
<feature type="DNA-binding region" description="H-T-H motif" evidence="4">
    <location>
        <begin position="43"/>
        <end position="62"/>
    </location>
</feature>
<dbReference type="GO" id="GO:0000976">
    <property type="term" value="F:transcription cis-regulatory region binding"/>
    <property type="evidence" value="ECO:0007669"/>
    <property type="project" value="TreeGrafter"/>
</dbReference>
<dbReference type="GO" id="GO:0003700">
    <property type="term" value="F:DNA-binding transcription factor activity"/>
    <property type="evidence" value="ECO:0007669"/>
    <property type="project" value="TreeGrafter"/>
</dbReference>
<evidence type="ECO:0000259" key="5">
    <source>
        <dbReference type="PROSITE" id="PS50977"/>
    </source>
</evidence>
<dbReference type="EMBL" id="JAEKNQ010000057">
    <property type="protein sequence ID" value="MBJ7604348.1"/>
    <property type="molecule type" value="Genomic_DNA"/>
</dbReference>
<organism evidence="6 7">
    <name type="scientific">Candidatus Dormiibacter inghamiae</name>
    <dbReference type="NCBI Taxonomy" id="3127013"/>
    <lineage>
        <taxon>Bacteria</taxon>
        <taxon>Bacillati</taxon>
        <taxon>Candidatus Dormiibacterota</taxon>
        <taxon>Candidatus Dormibacteria</taxon>
        <taxon>Candidatus Dormibacterales</taxon>
        <taxon>Candidatus Dormibacteraceae</taxon>
        <taxon>Candidatus Dormiibacter</taxon>
    </lineage>
</organism>
<dbReference type="PRINTS" id="PR00455">
    <property type="entry name" value="HTHTETR"/>
</dbReference>
<dbReference type="Gene3D" id="1.10.357.10">
    <property type="entry name" value="Tetracycline Repressor, domain 2"/>
    <property type="match status" value="1"/>
</dbReference>